<dbReference type="Gene3D" id="1.10.510.10">
    <property type="entry name" value="Transferase(Phosphotransferase) domain 1"/>
    <property type="match status" value="1"/>
</dbReference>
<dbReference type="InterPro" id="IPR051681">
    <property type="entry name" value="Ser/Thr_Kinases-Pseudokinases"/>
</dbReference>
<dbReference type="PROSITE" id="PS00107">
    <property type="entry name" value="PROTEIN_KINASE_ATP"/>
    <property type="match status" value="1"/>
</dbReference>
<evidence type="ECO:0000256" key="1">
    <source>
        <dbReference type="ARBA" id="ARBA00022741"/>
    </source>
</evidence>
<organism evidence="6">
    <name type="scientific">Aphanomyces astaci</name>
    <name type="common">Crayfish plague agent</name>
    <dbReference type="NCBI Taxonomy" id="112090"/>
    <lineage>
        <taxon>Eukaryota</taxon>
        <taxon>Sar</taxon>
        <taxon>Stramenopiles</taxon>
        <taxon>Oomycota</taxon>
        <taxon>Saprolegniomycetes</taxon>
        <taxon>Saprolegniales</taxon>
        <taxon>Verrucalvaceae</taxon>
        <taxon>Aphanomyces</taxon>
    </lineage>
</organism>
<keyword evidence="1 3" id="KW-0547">Nucleotide-binding</keyword>
<dbReference type="EMBL" id="KI913150">
    <property type="protein sequence ID" value="ETV73164.1"/>
    <property type="molecule type" value="Genomic_DNA"/>
</dbReference>
<keyword evidence="4" id="KW-0812">Transmembrane</keyword>
<feature type="domain" description="Protein kinase" evidence="5">
    <location>
        <begin position="284"/>
        <end position="575"/>
    </location>
</feature>
<dbReference type="PANTHER" id="PTHR44329">
    <property type="entry name" value="SERINE/THREONINE-PROTEIN KINASE TNNI3K-RELATED"/>
    <property type="match status" value="1"/>
</dbReference>
<dbReference type="InterPro" id="IPR008271">
    <property type="entry name" value="Ser/Thr_kinase_AS"/>
</dbReference>
<keyword evidence="4" id="KW-0472">Membrane</keyword>
<dbReference type="PROSITE" id="PS00108">
    <property type="entry name" value="PROTEIN_KINASE_ST"/>
    <property type="match status" value="1"/>
</dbReference>
<feature type="transmembrane region" description="Helical" evidence="4">
    <location>
        <begin position="209"/>
        <end position="228"/>
    </location>
</feature>
<evidence type="ECO:0000259" key="5">
    <source>
        <dbReference type="PROSITE" id="PS50011"/>
    </source>
</evidence>
<accession>W4G297</accession>
<protein>
    <submittedName>
        <fullName evidence="6">TKL protein kinase</fullName>
    </submittedName>
</protein>
<reference evidence="6" key="1">
    <citation type="submission" date="2013-12" db="EMBL/GenBank/DDBJ databases">
        <title>The Genome Sequence of Aphanomyces astaci APO3.</title>
        <authorList>
            <consortium name="The Broad Institute Genomics Platform"/>
            <person name="Russ C."/>
            <person name="Tyler B."/>
            <person name="van West P."/>
            <person name="Dieguez-Uribeondo J."/>
            <person name="Young S.K."/>
            <person name="Zeng Q."/>
            <person name="Gargeya S."/>
            <person name="Fitzgerald M."/>
            <person name="Abouelleil A."/>
            <person name="Alvarado L."/>
            <person name="Chapman S.B."/>
            <person name="Gainer-Dewar J."/>
            <person name="Goldberg J."/>
            <person name="Griggs A."/>
            <person name="Gujja S."/>
            <person name="Hansen M."/>
            <person name="Howarth C."/>
            <person name="Imamovic A."/>
            <person name="Ireland A."/>
            <person name="Larimer J."/>
            <person name="McCowan C."/>
            <person name="Murphy C."/>
            <person name="Pearson M."/>
            <person name="Poon T.W."/>
            <person name="Priest M."/>
            <person name="Roberts A."/>
            <person name="Saif S."/>
            <person name="Shea T."/>
            <person name="Sykes S."/>
            <person name="Wortman J."/>
            <person name="Nusbaum C."/>
            <person name="Birren B."/>
        </authorList>
    </citation>
    <scope>NUCLEOTIDE SEQUENCE [LARGE SCALE GENOMIC DNA]</scope>
    <source>
        <strain evidence="6">APO3</strain>
    </source>
</reference>
<dbReference type="AlphaFoldDB" id="W4G297"/>
<evidence type="ECO:0000256" key="3">
    <source>
        <dbReference type="PROSITE-ProRule" id="PRU10141"/>
    </source>
</evidence>
<dbReference type="InterPro" id="IPR000719">
    <property type="entry name" value="Prot_kinase_dom"/>
</dbReference>
<dbReference type="PANTHER" id="PTHR44329:SF214">
    <property type="entry name" value="PROTEIN KINASE DOMAIN-CONTAINING PROTEIN"/>
    <property type="match status" value="1"/>
</dbReference>
<dbReference type="STRING" id="112090.W4G297"/>
<dbReference type="GeneID" id="20813976"/>
<gene>
    <name evidence="6" type="ORF">H257_11980</name>
</gene>
<dbReference type="RefSeq" id="XP_009837369.1">
    <property type="nucleotide sequence ID" value="XM_009839067.1"/>
</dbReference>
<feature type="binding site" evidence="3">
    <location>
        <position position="311"/>
    </location>
    <ligand>
        <name>ATP</name>
        <dbReference type="ChEBI" id="CHEBI:30616"/>
    </ligand>
</feature>
<proteinExistence type="predicted"/>
<evidence type="ECO:0000256" key="4">
    <source>
        <dbReference type="SAM" id="Phobius"/>
    </source>
</evidence>
<name>W4G297_APHAT</name>
<dbReference type="GO" id="GO:0004674">
    <property type="term" value="F:protein serine/threonine kinase activity"/>
    <property type="evidence" value="ECO:0007669"/>
    <property type="project" value="TreeGrafter"/>
</dbReference>
<keyword evidence="6" id="KW-0418">Kinase</keyword>
<dbReference type="InterPro" id="IPR011009">
    <property type="entry name" value="Kinase-like_dom_sf"/>
</dbReference>
<evidence type="ECO:0000313" key="6">
    <source>
        <dbReference type="EMBL" id="ETV73164.1"/>
    </source>
</evidence>
<dbReference type="GO" id="GO:0005524">
    <property type="term" value="F:ATP binding"/>
    <property type="evidence" value="ECO:0007669"/>
    <property type="project" value="UniProtKB-UniRule"/>
</dbReference>
<dbReference type="PROSITE" id="PS50011">
    <property type="entry name" value="PROTEIN_KINASE_DOM"/>
    <property type="match status" value="1"/>
</dbReference>
<dbReference type="OrthoDB" id="544350at2759"/>
<dbReference type="SUPFAM" id="SSF56112">
    <property type="entry name" value="Protein kinase-like (PK-like)"/>
    <property type="match status" value="1"/>
</dbReference>
<dbReference type="SMART" id="SM00220">
    <property type="entry name" value="S_TKc"/>
    <property type="match status" value="1"/>
</dbReference>
<keyword evidence="2 3" id="KW-0067">ATP-binding</keyword>
<evidence type="ECO:0000256" key="2">
    <source>
        <dbReference type="ARBA" id="ARBA00022840"/>
    </source>
</evidence>
<keyword evidence="4" id="KW-1133">Transmembrane helix</keyword>
<sequence>MVWTCFGTVSAGYRSIRLRSGTGDVECSSLNGIACDSFPSIGQCVAQPMPLAAVACPMYLRAGTNLNCSASNAVGSNDPSVYQCQSSDRATPSVATSKVEGVDAFECVTRTPTVCSYVTTAQSCLGLFVYPSIKPPPVALACKLVDVSQPLPDFCATTSSSLSLPTTVRPASTTSNEGTPVTMIPPQVEQAQPTSSTSSSSSMTTTTTLVVAIAIPLCLVAVTVYCFLRRSRRLKQTMPNDQVPYIQHKQPNDMDGADFAAASNTSTDMDLSALVGCRIPCDDVRKGKLLGTGGFGQVYRGTCLGQVVAIKQLVPRRQHVVSDVQNFIREMTLLARLDSPYIVACLGVAWTTTSCPTTSSSTSSTTTTSATDFQCVLEYMNGGDLREYLKSHSVESLSWPQVKLPIVYAIVRGLAYLHDQGVIHRDLKTANVLLDSAKGTKLTDFGVSRAMACSNTMTRGVGTYRYMAPEVLQSSHYSHKADLYSLGMVLSELDSHRVPYHDVRNAGGHHVTDAVLIRVIVNHAAPVRFSSQMPPWLVKFAHLCLHRNPALRPTAHDLLDELVGQEPPNSILVHI</sequence>
<dbReference type="InterPro" id="IPR017441">
    <property type="entry name" value="Protein_kinase_ATP_BS"/>
</dbReference>
<dbReference type="Pfam" id="PF00069">
    <property type="entry name" value="Pkinase"/>
    <property type="match status" value="1"/>
</dbReference>
<keyword evidence="6" id="KW-0808">Transferase</keyword>
<dbReference type="VEuPathDB" id="FungiDB:H257_11980"/>